<dbReference type="InterPro" id="IPR011010">
    <property type="entry name" value="DNA_brk_join_enz"/>
</dbReference>
<reference evidence="4 5" key="1">
    <citation type="submission" date="2021-12" db="EMBL/GenBank/DDBJ databases">
        <title>Discovery of the Pendulisporaceae a myxobacterial family with distinct sporulation behavior and unique specialized metabolism.</title>
        <authorList>
            <person name="Garcia R."/>
            <person name="Popoff A."/>
            <person name="Bader C.D."/>
            <person name="Loehr J."/>
            <person name="Walesch S."/>
            <person name="Walt C."/>
            <person name="Boldt J."/>
            <person name="Bunk B."/>
            <person name="Haeckl F.J.F.P.J."/>
            <person name="Gunesch A.P."/>
            <person name="Birkelbach J."/>
            <person name="Nuebel U."/>
            <person name="Pietschmann T."/>
            <person name="Bach T."/>
            <person name="Mueller R."/>
        </authorList>
    </citation>
    <scope>NUCLEOTIDE SEQUENCE [LARGE SCALE GENOMIC DNA]</scope>
    <source>
        <strain evidence="4 5">MSr12523</strain>
    </source>
</reference>
<evidence type="ECO:0000259" key="3">
    <source>
        <dbReference type="Pfam" id="PF00589"/>
    </source>
</evidence>
<keyword evidence="2" id="KW-0233">DNA recombination</keyword>
<dbReference type="Proteomes" id="UP001379533">
    <property type="component" value="Chromosome"/>
</dbReference>
<evidence type="ECO:0000256" key="1">
    <source>
        <dbReference type="ARBA" id="ARBA00023125"/>
    </source>
</evidence>
<keyword evidence="1" id="KW-0238">DNA-binding</keyword>
<evidence type="ECO:0000313" key="4">
    <source>
        <dbReference type="EMBL" id="WXA96861.1"/>
    </source>
</evidence>
<keyword evidence="5" id="KW-1185">Reference proteome</keyword>
<dbReference type="Pfam" id="PF00589">
    <property type="entry name" value="Phage_integrase"/>
    <property type="match status" value="1"/>
</dbReference>
<accession>A0ABZ2KKH1</accession>
<gene>
    <name evidence="4" type="ORF">LZC95_08425</name>
</gene>
<dbReference type="EMBL" id="CP089982">
    <property type="protein sequence ID" value="WXA96861.1"/>
    <property type="molecule type" value="Genomic_DNA"/>
</dbReference>
<sequence>MNQEETLVDEKKVPTLRESAERYLAVRKRQVSPRAWLEEWQYLNVDILPKLGDLRLAELLDNTELIPELFRELGTRRPTPYCLACHTVLRQLIEASIFGAESPLTVAGGRAHEQRPRQIIPIATAQRLLTSSSVPLERRAEYAVMVGTGARIGEMHSACWGHRHTAAPIPYWVVGDGHSHYWRVSRRIPLAPFVLAALEVLHDSARLALCRDPRPEDLMLREIRRPVRPEVLRADLQAAGLPSDLHAFPFVLHDVRRSVNKWLEDAGVDGETRDAFLGHSIVAFGMETETISLERMAAAVAQLPFQFSAEGG</sequence>
<dbReference type="InterPro" id="IPR002104">
    <property type="entry name" value="Integrase_catalytic"/>
</dbReference>
<dbReference type="InterPro" id="IPR013762">
    <property type="entry name" value="Integrase-like_cat_sf"/>
</dbReference>
<dbReference type="InterPro" id="IPR010998">
    <property type="entry name" value="Integrase_recombinase_N"/>
</dbReference>
<name>A0ABZ2KKH1_9BACT</name>
<dbReference type="SUPFAM" id="SSF56349">
    <property type="entry name" value="DNA breaking-rejoining enzymes"/>
    <property type="match status" value="1"/>
</dbReference>
<evidence type="ECO:0000256" key="2">
    <source>
        <dbReference type="ARBA" id="ARBA00023172"/>
    </source>
</evidence>
<organism evidence="4 5">
    <name type="scientific">Pendulispora brunnea</name>
    <dbReference type="NCBI Taxonomy" id="2905690"/>
    <lineage>
        <taxon>Bacteria</taxon>
        <taxon>Pseudomonadati</taxon>
        <taxon>Myxococcota</taxon>
        <taxon>Myxococcia</taxon>
        <taxon>Myxococcales</taxon>
        <taxon>Sorangiineae</taxon>
        <taxon>Pendulisporaceae</taxon>
        <taxon>Pendulispora</taxon>
    </lineage>
</organism>
<dbReference type="Gene3D" id="1.10.443.10">
    <property type="entry name" value="Intergrase catalytic core"/>
    <property type="match status" value="1"/>
</dbReference>
<evidence type="ECO:0000313" key="5">
    <source>
        <dbReference type="Proteomes" id="UP001379533"/>
    </source>
</evidence>
<feature type="domain" description="Tyr recombinase" evidence="3">
    <location>
        <begin position="132"/>
        <end position="280"/>
    </location>
</feature>
<dbReference type="RefSeq" id="WP_394847476.1">
    <property type="nucleotide sequence ID" value="NZ_CP089982.1"/>
</dbReference>
<proteinExistence type="predicted"/>
<dbReference type="Gene3D" id="1.10.150.130">
    <property type="match status" value="1"/>
</dbReference>
<protein>
    <submittedName>
        <fullName evidence="4">Site-specific integrase</fullName>
    </submittedName>
</protein>